<keyword evidence="6" id="KW-1185">Reference proteome</keyword>
<evidence type="ECO:0000313" key="6">
    <source>
        <dbReference type="Proteomes" id="UP000030671"/>
    </source>
</evidence>
<dbReference type="SMART" id="SM00882">
    <property type="entry name" value="CoA_trans"/>
    <property type="match status" value="2"/>
</dbReference>
<name>W4KJG0_HETIT</name>
<feature type="active site" description="5-glutamyl coenzyme A thioester intermediate" evidence="4">
    <location>
        <position position="351"/>
    </location>
</feature>
<dbReference type="HOGENOM" id="CLU_019942_1_1_1"/>
<dbReference type="InParanoid" id="W4KJG0"/>
<dbReference type="UniPathway" id="UPA00929">
    <property type="reaction ID" value="UER00894"/>
</dbReference>
<evidence type="ECO:0000256" key="3">
    <source>
        <dbReference type="PIRNR" id="PIRNR000858"/>
    </source>
</evidence>
<dbReference type="GO" id="GO:0008260">
    <property type="term" value="F:succinyl-CoA:3-oxo-acid CoA-transferase activity"/>
    <property type="evidence" value="ECO:0007669"/>
    <property type="project" value="UniProtKB-EC"/>
</dbReference>
<comment type="pathway">
    <text evidence="3">Ketone metabolism; succinyl-CoA degradation; acetoacetyl-CoA from succinyl-CoA: step 1/1.</text>
</comment>
<dbReference type="PANTHER" id="PTHR13707">
    <property type="entry name" value="KETOACID-COENZYME A TRANSFERASE"/>
    <property type="match status" value="1"/>
</dbReference>
<dbReference type="EMBL" id="KI925455">
    <property type="protein sequence ID" value="ETW85824.1"/>
    <property type="molecule type" value="Genomic_DNA"/>
</dbReference>
<sequence>MLSIKAARAPLHCRFRVAAVPTSHLFFRPYSVAPVKDVPRSKKVWSSAEEAVQDVVSGSLILSGGFGLCGIPETLISALVKRPEVKNLTAVSNNAGAGDHGLTRLLKSKQLEKLMISYLGGNKYFESMYLKGEVSLELVPQGTLVERMRAHASGMPAIYTPTGAYTAVETGDIPIRYNPGGMDHGVMIPGNKKETRDFNGKRYVMEPAIAGDVAFVHAWKADEAGNCIFKHTANNFNAIMARNAKLTIVEAEHIVPIGELDPNAIHLPGIYVDRIVQATEPKLIEILNLAPSEADQKSQKPVDPAKDIRHRIARRAAKEIKDGYYINLGVGMPTLVPEHLPAGVKVWLESENGILGMGPYPTKEQVDPDIINAGKEASTLLPGASTFDSAESFAMIRGGHLHVSILGAMEVSQAGDIANYMVPGKLVKGIGGAMDLVSSPDATTIIVLMQHCAKDGSPKIVKKCSLPLTGARAVSQIITELGVFNVDRKAGELELVDIAEGVTLEEIRAKTDADFKVSANLGRM</sequence>
<dbReference type="SUPFAM" id="SSF100950">
    <property type="entry name" value="NagB/RpiA/CoA transferase-like"/>
    <property type="match status" value="2"/>
</dbReference>
<protein>
    <recommendedName>
        <fullName evidence="3">Succinyl-CoA:3-ketoacid-coenzyme A transferase</fullName>
        <ecNumber evidence="3">2.8.3.5</ecNumber>
    </recommendedName>
</protein>
<evidence type="ECO:0000256" key="2">
    <source>
        <dbReference type="ARBA" id="ARBA00022679"/>
    </source>
</evidence>
<dbReference type="eggNOG" id="KOG3822">
    <property type="taxonomic scope" value="Eukaryota"/>
</dbReference>
<dbReference type="InterPro" id="IPR014388">
    <property type="entry name" value="3-oxoacid_CoA-transferase"/>
</dbReference>
<dbReference type="NCBIfam" id="TIGR02428">
    <property type="entry name" value="pcaJ_scoB_fam"/>
    <property type="match status" value="1"/>
</dbReference>
<comment type="function">
    <text evidence="3">Key enzyme for ketone body catabolism. Transfers the CoA moiety from succinate to acetoacetate. Formation of the enzyme-CoA intermediate proceeds via an unstable anhydride species formed between the carboxylate groups of the enzyme and substrate.</text>
</comment>
<dbReference type="InterPro" id="IPR012791">
    <property type="entry name" value="3-oxoacid_CoA-transf_B"/>
</dbReference>
<dbReference type="GeneID" id="20675049"/>
<proteinExistence type="inferred from homology"/>
<dbReference type="Pfam" id="PF01144">
    <property type="entry name" value="CoA_trans"/>
    <property type="match status" value="2"/>
</dbReference>
<dbReference type="EC" id="2.8.3.5" evidence="3"/>
<dbReference type="InterPro" id="IPR004165">
    <property type="entry name" value="CoA_trans_fam_I"/>
</dbReference>
<keyword evidence="3" id="KW-0496">Mitochondrion</keyword>
<dbReference type="STRING" id="747525.W4KJG0"/>
<comment type="catalytic activity">
    <reaction evidence="3">
        <text>a 3-oxo acid + succinyl-CoA = a 3-oxoacyl-CoA + succinate</text>
        <dbReference type="Rhea" id="RHEA:24564"/>
        <dbReference type="ChEBI" id="CHEBI:30031"/>
        <dbReference type="ChEBI" id="CHEBI:35973"/>
        <dbReference type="ChEBI" id="CHEBI:57292"/>
        <dbReference type="ChEBI" id="CHEBI:90726"/>
        <dbReference type="EC" id="2.8.3.5"/>
    </reaction>
</comment>
<dbReference type="Proteomes" id="UP000030671">
    <property type="component" value="Unassembled WGS sequence"/>
</dbReference>
<organism evidence="5 6">
    <name type="scientific">Heterobasidion irregulare (strain TC 32-1)</name>
    <dbReference type="NCBI Taxonomy" id="747525"/>
    <lineage>
        <taxon>Eukaryota</taxon>
        <taxon>Fungi</taxon>
        <taxon>Dikarya</taxon>
        <taxon>Basidiomycota</taxon>
        <taxon>Agaricomycotina</taxon>
        <taxon>Agaricomycetes</taxon>
        <taxon>Russulales</taxon>
        <taxon>Bondarzewiaceae</taxon>
        <taxon>Heterobasidion</taxon>
        <taxon>Heterobasidion annosum species complex</taxon>
    </lineage>
</organism>
<dbReference type="Gene3D" id="3.40.1080.10">
    <property type="entry name" value="Glutaconate Coenzyme A-transferase"/>
    <property type="match status" value="2"/>
</dbReference>
<dbReference type="PIRSF" id="PIRSF000858">
    <property type="entry name" value="SCOT-t"/>
    <property type="match status" value="1"/>
</dbReference>
<gene>
    <name evidence="5" type="ORF">HETIRDRAFT_438460</name>
</gene>
<dbReference type="KEGG" id="hir:HETIRDRAFT_438460"/>
<accession>W4KJG0</accession>
<dbReference type="GO" id="GO:0046952">
    <property type="term" value="P:ketone body catabolic process"/>
    <property type="evidence" value="ECO:0007669"/>
    <property type="project" value="InterPro"/>
</dbReference>
<dbReference type="AlphaFoldDB" id="W4KJG0"/>
<dbReference type="PANTHER" id="PTHR13707:SF60">
    <property type="entry name" value="ACETATE COA-TRANSFERASE SUBUNIT ALPHA"/>
    <property type="match status" value="1"/>
</dbReference>
<reference evidence="5 6" key="1">
    <citation type="journal article" date="2012" name="New Phytol.">
        <title>Insight into trade-off between wood decay and parasitism from the genome of a fungal forest pathogen.</title>
        <authorList>
            <person name="Olson A."/>
            <person name="Aerts A."/>
            <person name="Asiegbu F."/>
            <person name="Belbahri L."/>
            <person name="Bouzid O."/>
            <person name="Broberg A."/>
            <person name="Canback B."/>
            <person name="Coutinho P.M."/>
            <person name="Cullen D."/>
            <person name="Dalman K."/>
            <person name="Deflorio G."/>
            <person name="van Diepen L.T."/>
            <person name="Dunand C."/>
            <person name="Duplessis S."/>
            <person name="Durling M."/>
            <person name="Gonthier P."/>
            <person name="Grimwood J."/>
            <person name="Fossdal C.G."/>
            <person name="Hansson D."/>
            <person name="Henrissat B."/>
            <person name="Hietala A."/>
            <person name="Himmelstrand K."/>
            <person name="Hoffmeister D."/>
            <person name="Hogberg N."/>
            <person name="James T.Y."/>
            <person name="Karlsson M."/>
            <person name="Kohler A."/>
            <person name="Kues U."/>
            <person name="Lee Y.H."/>
            <person name="Lin Y.C."/>
            <person name="Lind M."/>
            <person name="Lindquist E."/>
            <person name="Lombard V."/>
            <person name="Lucas S."/>
            <person name="Lunden K."/>
            <person name="Morin E."/>
            <person name="Murat C."/>
            <person name="Park J."/>
            <person name="Raffaello T."/>
            <person name="Rouze P."/>
            <person name="Salamov A."/>
            <person name="Schmutz J."/>
            <person name="Solheim H."/>
            <person name="Stahlberg J."/>
            <person name="Velez H."/>
            <person name="de Vries R.P."/>
            <person name="Wiebenga A."/>
            <person name="Woodward S."/>
            <person name="Yakovlev I."/>
            <person name="Garbelotto M."/>
            <person name="Martin F."/>
            <person name="Grigoriev I.V."/>
            <person name="Stenlid J."/>
        </authorList>
    </citation>
    <scope>NUCLEOTIDE SEQUENCE [LARGE SCALE GENOMIC DNA]</scope>
    <source>
        <strain evidence="5 6">TC 32-1</strain>
    </source>
</reference>
<keyword evidence="2 3" id="KW-0808">Transferase</keyword>
<comment type="similarity">
    <text evidence="1 3">Belongs to the 3-oxoacid CoA-transferase family.</text>
</comment>
<evidence type="ECO:0000256" key="4">
    <source>
        <dbReference type="PIRSR" id="PIRSR000858-1"/>
    </source>
</evidence>
<dbReference type="RefSeq" id="XP_009542644.1">
    <property type="nucleotide sequence ID" value="XM_009544349.1"/>
</dbReference>
<dbReference type="InterPro" id="IPR037171">
    <property type="entry name" value="NagB/RpiA_transferase-like"/>
</dbReference>
<dbReference type="FunFam" id="3.40.1080.10:FF:000001">
    <property type="entry name" value="Succinyl-coa:3-ketoacid-coenzyme a transferase subunit b"/>
    <property type="match status" value="1"/>
</dbReference>
<evidence type="ECO:0000313" key="5">
    <source>
        <dbReference type="EMBL" id="ETW85824.1"/>
    </source>
</evidence>
<evidence type="ECO:0000256" key="1">
    <source>
        <dbReference type="ARBA" id="ARBA00007154"/>
    </source>
</evidence>
<dbReference type="OrthoDB" id="1933379at2759"/>